<name>A0ABT3QYX5_9HYPH</name>
<sequence>MRLLLLRHAKSSWGDPDLADIDRPLNGRGKTAATTMARYLKDNALLPNQILCSTALRTRETLARLLPFLPQEAHVQLISDLYQQSEDDYLGIIRRHGGRAQNLMVLGHNPAMEDTALALSGTSSSQAMTNLEEKYPTGALAVIDFDIADWSELHPGTGHLERFTRPKDVRDAAG</sequence>
<dbReference type="SUPFAM" id="SSF53254">
    <property type="entry name" value="Phosphoglycerate mutase-like"/>
    <property type="match status" value="1"/>
</dbReference>
<gene>
    <name evidence="1" type="ORF">ON753_06405</name>
</gene>
<dbReference type="SMART" id="SM00855">
    <property type="entry name" value="PGAM"/>
    <property type="match status" value="1"/>
</dbReference>
<dbReference type="InterPro" id="IPR013078">
    <property type="entry name" value="His_Pase_superF_clade-1"/>
</dbReference>
<dbReference type="InterPro" id="IPR029033">
    <property type="entry name" value="His_PPase_superfam"/>
</dbReference>
<comment type="caution">
    <text evidence="1">The sequence shown here is derived from an EMBL/GenBank/DDBJ whole genome shotgun (WGS) entry which is preliminary data.</text>
</comment>
<dbReference type="PANTHER" id="PTHR47623">
    <property type="entry name" value="OS09G0287300 PROTEIN"/>
    <property type="match status" value="1"/>
</dbReference>
<evidence type="ECO:0000313" key="2">
    <source>
        <dbReference type="Proteomes" id="UP001300261"/>
    </source>
</evidence>
<dbReference type="CDD" id="cd07067">
    <property type="entry name" value="HP_PGM_like"/>
    <property type="match status" value="1"/>
</dbReference>
<evidence type="ECO:0000313" key="1">
    <source>
        <dbReference type="EMBL" id="MCX2722036.1"/>
    </source>
</evidence>
<dbReference type="Pfam" id="PF00300">
    <property type="entry name" value="His_Phos_1"/>
    <property type="match status" value="1"/>
</dbReference>
<dbReference type="Proteomes" id="UP001300261">
    <property type="component" value="Unassembled WGS sequence"/>
</dbReference>
<organism evidence="1 2">
    <name type="scientific">Roseibium salinum</name>
    <dbReference type="NCBI Taxonomy" id="1604349"/>
    <lineage>
        <taxon>Bacteria</taxon>
        <taxon>Pseudomonadati</taxon>
        <taxon>Pseudomonadota</taxon>
        <taxon>Alphaproteobacteria</taxon>
        <taxon>Hyphomicrobiales</taxon>
        <taxon>Stappiaceae</taxon>
        <taxon>Roseibium</taxon>
    </lineage>
</organism>
<accession>A0ABT3QYX5</accession>
<protein>
    <submittedName>
        <fullName evidence="1">Histidine phosphatase family protein</fullName>
    </submittedName>
</protein>
<dbReference type="RefSeq" id="WP_265961742.1">
    <property type="nucleotide sequence ID" value="NZ_JAPEVI010000003.1"/>
</dbReference>
<keyword evidence="2" id="KW-1185">Reference proteome</keyword>
<reference evidence="1 2" key="1">
    <citation type="journal article" date="2016" name="Int. J. Syst. Evol. Microbiol.">
        <title>Labrenzia salina sp. nov., isolated from the rhizosphere of the halophyte Arthrocnemum macrostachyum.</title>
        <authorList>
            <person name="Camacho M."/>
            <person name="Redondo-Gomez S."/>
            <person name="Rodriguez-Llorente I."/>
            <person name="Rohde M."/>
            <person name="Sproer C."/>
            <person name="Schumann P."/>
            <person name="Klenk H.P."/>
            <person name="Montero-Calasanz M.D.C."/>
        </authorList>
    </citation>
    <scope>NUCLEOTIDE SEQUENCE [LARGE SCALE GENOMIC DNA]</scope>
    <source>
        <strain evidence="1 2">DSM 29163</strain>
    </source>
</reference>
<proteinExistence type="predicted"/>
<dbReference type="EMBL" id="JAPEVI010000003">
    <property type="protein sequence ID" value="MCX2722036.1"/>
    <property type="molecule type" value="Genomic_DNA"/>
</dbReference>
<dbReference type="PANTHER" id="PTHR47623:SF1">
    <property type="entry name" value="OS09G0287300 PROTEIN"/>
    <property type="match status" value="1"/>
</dbReference>
<dbReference type="Gene3D" id="3.40.50.1240">
    <property type="entry name" value="Phosphoglycerate mutase-like"/>
    <property type="match status" value="1"/>
</dbReference>